<accession>A0ABQ7ZIS3</accession>
<evidence type="ECO:0000313" key="3">
    <source>
        <dbReference type="Proteomes" id="UP000824890"/>
    </source>
</evidence>
<comment type="caution">
    <text evidence="2">The sequence shown here is derived from an EMBL/GenBank/DDBJ whole genome shotgun (WGS) entry which is preliminary data.</text>
</comment>
<feature type="region of interest" description="Disordered" evidence="1">
    <location>
        <begin position="1"/>
        <end position="25"/>
    </location>
</feature>
<reference evidence="2 3" key="1">
    <citation type="submission" date="2021-05" db="EMBL/GenBank/DDBJ databases">
        <title>Genome Assembly of Synthetic Allotetraploid Brassica napus Reveals Homoeologous Exchanges between Subgenomes.</title>
        <authorList>
            <person name="Davis J.T."/>
        </authorList>
    </citation>
    <scope>NUCLEOTIDE SEQUENCE [LARGE SCALE GENOMIC DNA]</scope>
    <source>
        <strain evidence="3">cv. Da-Ae</strain>
        <tissue evidence="2">Seedling</tissue>
    </source>
</reference>
<dbReference type="Proteomes" id="UP000824890">
    <property type="component" value="Unassembled WGS sequence"/>
</dbReference>
<feature type="non-terminal residue" evidence="2">
    <location>
        <position position="1"/>
    </location>
</feature>
<name>A0ABQ7ZIS3_BRANA</name>
<organism evidence="2 3">
    <name type="scientific">Brassica napus</name>
    <name type="common">Rape</name>
    <dbReference type="NCBI Taxonomy" id="3708"/>
    <lineage>
        <taxon>Eukaryota</taxon>
        <taxon>Viridiplantae</taxon>
        <taxon>Streptophyta</taxon>
        <taxon>Embryophyta</taxon>
        <taxon>Tracheophyta</taxon>
        <taxon>Spermatophyta</taxon>
        <taxon>Magnoliopsida</taxon>
        <taxon>eudicotyledons</taxon>
        <taxon>Gunneridae</taxon>
        <taxon>Pentapetalae</taxon>
        <taxon>rosids</taxon>
        <taxon>malvids</taxon>
        <taxon>Brassicales</taxon>
        <taxon>Brassicaceae</taxon>
        <taxon>Brassiceae</taxon>
        <taxon>Brassica</taxon>
    </lineage>
</organism>
<proteinExistence type="predicted"/>
<protein>
    <submittedName>
        <fullName evidence="2">Uncharacterized protein</fullName>
    </submittedName>
</protein>
<keyword evidence="3" id="KW-1185">Reference proteome</keyword>
<evidence type="ECO:0000313" key="2">
    <source>
        <dbReference type="EMBL" id="KAH0880089.1"/>
    </source>
</evidence>
<evidence type="ECO:0000256" key="1">
    <source>
        <dbReference type="SAM" id="MobiDB-lite"/>
    </source>
</evidence>
<feature type="region of interest" description="Disordered" evidence="1">
    <location>
        <begin position="69"/>
        <end position="108"/>
    </location>
</feature>
<sequence>SPLEGTLSLVSGTELPSKKGKTSDKENLPYFQFNQMAPTSRRLYKSYHNPKARDRLLQGLETRIRELELGPVSFPPASKQDPDTRVPDKGTLQVPARRNPKFGPLNRAPFQVMENF</sequence>
<gene>
    <name evidence="2" type="ORF">HID58_067483</name>
</gene>
<dbReference type="EMBL" id="JAGKQM010000015">
    <property type="protein sequence ID" value="KAH0880089.1"/>
    <property type="molecule type" value="Genomic_DNA"/>
</dbReference>